<sequence>MSARPRVFVYREQIEELLRARGREAEIRVPAAARELDGGEVFHVSAADGPNIHSAGSPRRATIVVRGLIDTAGGDQDLRADTDILVVLRERDSEPIAKAYIAQGDNWIPADVTPVPMRGESAARSSGLLESTVLAAKSAAVVGIGSGGSTIAVALAQAGVGRLVLVDRDRLEIGNISRHACGFGDLGRRKGAAVADLLRGKNPAVDVAVHDIDVVRDSAALSRALEGVDLVIGATDSDASRFVVNQVGLDLSITALYGRVLTAAVGGDVVRVRPGVGPCLACVYTERFLVSRPREYSNSAEAAEVSPAYATDADRACVQVGLASDIAPIAQLITKLALLELSRGGGGHLEALDEDLLSDFYVWANRREGMYEGWQRMGFSYDKPSILRWYGAELERRHDCAACGASSARTTGFFGGAR</sequence>
<dbReference type="Proteomes" id="UP000655751">
    <property type="component" value="Unassembled WGS sequence"/>
</dbReference>
<dbReference type="GO" id="GO:0016779">
    <property type="term" value="F:nucleotidyltransferase activity"/>
    <property type="evidence" value="ECO:0007669"/>
    <property type="project" value="UniProtKB-KW"/>
</dbReference>
<dbReference type="GO" id="GO:0061504">
    <property type="term" value="P:cyclic threonylcarbamoyladenosine biosynthetic process"/>
    <property type="evidence" value="ECO:0007669"/>
    <property type="project" value="TreeGrafter"/>
</dbReference>
<keyword evidence="3" id="KW-1185">Reference proteome</keyword>
<dbReference type="RefSeq" id="WP_196148916.1">
    <property type="nucleotide sequence ID" value="NZ_JADMLG010000003.1"/>
</dbReference>
<dbReference type="PANTHER" id="PTHR43267">
    <property type="entry name" value="TRNA THREONYLCARBAMOYLADENOSINE DEHYDRATASE"/>
    <property type="match status" value="1"/>
</dbReference>
<evidence type="ECO:0000313" key="3">
    <source>
        <dbReference type="Proteomes" id="UP000655751"/>
    </source>
</evidence>
<dbReference type="Pfam" id="PF00899">
    <property type="entry name" value="ThiF"/>
    <property type="match status" value="1"/>
</dbReference>
<evidence type="ECO:0000259" key="1">
    <source>
        <dbReference type="Pfam" id="PF00899"/>
    </source>
</evidence>
<accession>A0A931MZW5</accession>
<dbReference type="Gene3D" id="3.40.50.720">
    <property type="entry name" value="NAD(P)-binding Rossmann-like Domain"/>
    <property type="match status" value="1"/>
</dbReference>
<protein>
    <submittedName>
        <fullName evidence="2">ThiF family adenylyltransferase</fullName>
    </submittedName>
</protein>
<dbReference type="InterPro" id="IPR035985">
    <property type="entry name" value="Ubiquitin-activating_enz"/>
</dbReference>
<dbReference type="GO" id="GO:0061503">
    <property type="term" value="F:tRNA threonylcarbamoyladenosine dehydratase"/>
    <property type="evidence" value="ECO:0007669"/>
    <property type="project" value="TreeGrafter"/>
</dbReference>
<name>A0A931MZW5_9NOCA</name>
<keyword evidence="2" id="KW-0548">Nucleotidyltransferase</keyword>
<reference evidence="2" key="1">
    <citation type="submission" date="2020-11" db="EMBL/GenBank/DDBJ databases">
        <title>Nocardia NEAU-351.nov., a novel actinomycete isolated from the cow dung.</title>
        <authorList>
            <person name="Zhang X."/>
        </authorList>
    </citation>
    <scope>NUCLEOTIDE SEQUENCE</scope>
    <source>
        <strain evidence="2">NEAU-351</strain>
    </source>
</reference>
<proteinExistence type="predicted"/>
<evidence type="ECO:0000313" key="2">
    <source>
        <dbReference type="EMBL" id="MBH0776585.1"/>
    </source>
</evidence>
<dbReference type="InterPro" id="IPR000594">
    <property type="entry name" value="ThiF_NAD_FAD-bd"/>
</dbReference>
<comment type="caution">
    <text evidence="2">The sequence shown here is derived from an EMBL/GenBank/DDBJ whole genome shotgun (WGS) entry which is preliminary data.</text>
</comment>
<organism evidence="2 3">
    <name type="scientific">Nocardia bovistercoris</name>
    <dbReference type="NCBI Taxonomy" id="2785916"/>
    <lineage>
        <taxon>Bacteria</taxon>
        <taxon>Bacillati</taxon>
        <taxon>Actinomycetota</taxon>
        <taxon>Actinomycetes</taxon>
        <taxon>Mycobacteriales</taxon>
        <taxon>Nocardiaceae</taxon>
        <taxon>Nocardia</taxon>
    </lineage>
</organism>
<dbReference type="SUPFAM" id="SSF69572">
    <property type="entry name" value="Activating enzymes of the ubiquitin-like proteins"/>
    <property type="match status" value="1"/>
</dbReference>
<keyword evidence="2" id="KW-0808">Transferase</keyword>
<dbReference type="AlphaFoldDB" id="A0A931MZW5"/>
<dbReference type="EMBL" id="JADMLG010000003">
    <property type="protein sequence ID" value="MBH0776585.1"/>
    <property type="molecule type" value="Genomic_DNA"/>
</dbReference>
<dbReference type="InterPro" id="IPR045886">
    <property type="entry name" value="ThiF/MoeB/HesA"/>
</dbReference>
<gene>
    <name evidence="2" type="ORF">IT779_09845</name>
</gene>
<dbReference type="GO" id="GO:0008641">
    <property type="term" value="F:ubiquitin-like modifier activating enzyme activity"/>
    <property type="evidence" value="ECO:0007669"/>
    <property type="project" value="InterPro"/>
</dbReference>
<feature type="domain" description="THIF-type NAD/FAD binding fold" evidence="1">
    <location>
        <begin position="134"/>
        <end position="341"/>
    </location>
</feature>
<dbReference type="PANTHER" id="PTHR43267:SF1">
    <property type="entry name" value="TRNA THREONYLCARBAMOYLADENOSINE DEHYDRATASE"/>
    <property type="match status" value="1"/>
</dbReference>